<dbReference type="AlphaFoldDB" id="K4LTH6"/>
<dbReference type="GO" id="GO:0016020">
    <property type="term" value="C:membrane"/>
    <property type="evidence" value="ECO:0007669"/>
    <property type="project" value="UniProtKB-SubCell"/>
</dbReference>
<dbReference type="Proteomes" id="UP000000467">
    <property type="component" value="Chromosome"/>
</dbReference>
<feature type="transmembrane region" description="Helical" evidence="6">
    <location>
        <begin position="79"/>
        <end position="98"/>
    </location>
</feature>
<reference evidence="7 8" key="1">
    <citation type="journal article" date="2012" name="BMC Genomics">
        <title>Genome-guided analysis of physiological and morphological traits of the fermentative acetate oxidizer Thermacetogenium phaeum.</title>
        <authorList>
            <person name="Oehler D."/>
            <person name="Poehlein A."/>
            <person name="Leimbach A."/>
            <person name="Muller N."/>
            <person name="Daniel R."/>
            <person name="Gottschalk G."/>
            <person name="Schink B."/>
        </authorList>
    </citation>
    <scope>NUCLEOTIDE SEQUENCE [LARGE SCALE GENOMIC DNA]</scope>
    <source>
        <strain evidence="8">ATCC BAA-254 / DSM 26808 / PB</strain>
    </source>
</reference>
<dbReference type="HOGENOM" id="CLU_031275_4_0_9"/>
<keyword evidence="4 6" id="KW-1133">Transmembrane helix</keyword>
<dbReference type="KEGG" id="tpz:Tph_c11220"/>
<keyword evidence="5 6" id="KW-0472">Membrane</keyword>
<feature type="transmembrane region" description="Helical" evidence="6">
    <location>
        <begin position="254"/>
        <end position="278"/>
    </location>
</feature>
<dbReference type="PANTHER" id="PTHR21716:SF68">
    <property type="entry name" value="TRANSPORT PROTEIN YTVI-RELATED"/>
    <property type="match status" value="1"/>
</dbReference>
<evidence type="ECO:0000256" key="3">
    <source>
        <dbReference type="ARBA" id="ARBA00022692"/>
    </source>
</evidence>
<comment type="subcellular location">
    <subcellularLocation>
        <location evidence="1">Membrane</location>
        <topology evidence="1">Multi-pass membrane protein</topology>
    </subcellularLocation>
</comment>
<dbReference type="GO" id="GO:0055085">
    <property type="term" value="P:transmembrane transport"/>
    <property type="evidence" value="ECO:0007669"/>
    <property type="project" value="TreeGrafter"/>
</dbReference>
<keyword evidence="8" id="KW-1185">Reference proteome</keyword>
<evidence type="ECO:0000256" key="2">
    <source>
        <dbReference type="ARBA" id="ARBA00009773"/>
    </source>
</evidence>
<feature type="transmembrane region" description="Helical" evidence="6">
    <location>
        <begin position="290"/>
        <end position="310"/>
    </location>
</feature>
<dbReference type="eggNOG" id="COG0628">
    <property type="taxonomic scope" value="Bacteria"/>
</dbReference>
<protein>
    <submittedName>
        <fullName evidence="7">Sporulation integral membrane protein YtvI</fullName>
    </submittedName>
</protein>
<evidence type="ECO:0000313" key="7">
    <source>
        <dbReference type="EMBL" id="AFV11344.1"/>
    </source>
</evidence>
<organism evidence="7 8">
    <name type="scientific">Thermacetogenium phaeum (strain ATCC BAA-254 / DSM 26808 / PB)</name>
    <dbReference type="NCBI Taxonomy" id="1089553"/>
    <lineage>
        <taxon>Bacteria</taxon>
        <taxon>Bacillati</taxon>
        <taxon>Bacillota</taxon>
        <taxon>Clostridia</taxon>
        <taxon>Thermoanaerobacterales</taxon>
        <taxon>Thermoanaerobacteraceae</taxon>
        <taxon>Thermacetogenium</taxon>
    </lineage>
</organism>
<evidence type="ECO:0000313" key="8">
    <source>
        <dbReference type="Proteomes" id="UP000000467"/>
    </source>
</evidence>
<name>K4LTH6_THEPS</name>
<dbReference type="NCBIfam" id="TIGR02872">
    <property type="entry name" value="spore_ytvI"/>
    <property type="match status" value="1"/>
</dbReference>
<sequence length="359" mass="40037">MSPLMERALLLLLRTATILLTVAGVYFFVRYFWPLVSGMIATGIKIILPFVVAYIVAAVLNPVVVYLERRLRLPRTPGTLLTLAVFLIILGGAIYLLFSNLIQELLDLSQNLGTLSQDLSSWRFNLLLQQLQLLLARLNLPADFIRETGEDLLEILKNFVTVFSRQIFYLVTALPQYFILLVVTVIASFFFTRDYEVIKTNFFKFVPDHWQGGIRRVGKGLHKALFGYLKAELLLISITGLESAIGLTLLGVRYALLVALLVAILDLLPVVGPGAIFIPWGLWMIFTGSVRFGIGLLILYGIIVIVRQILEPKVLGESIGLYPLTTLMALYFGISLLGFWGLILGPAAVIAYKAFVDKD</sequence>
<feature type="transmembrane region" description="Helical" evidence="6">
    <location>
        <begin position="330"/>
        <end position="352"/>
    </location>
</feature>
<evidence type="ECO:0000256" key="4">
    <source>
        <dbReference type="ARBA" id="ARBA00022989"/>
    </source>
</evidence>
<evidence type="ECO:0000256" key="5">
    <source>
        <dbReference type="ARBA" id="ARBA00023136"/>
    </source>
</evidence>
<dbReference type="EMBL" id="CP003732">
    <property type="protein sequence ID" value="AFV11344.1"/>
    <property type="molecule type" value="Genomic_DNA"/>
</dbReference>
<accession>K4LTH6</accession>
<dbReference type="STRING" id="1089553.Tph_c11220"/>
<feature type="transmembrane region" description="Helical" evidence="6">
    <location>
        <begin position="225"/>
        <end position="248"/>
    </location>
</feature>
<gene>
    <name evidence="7" type="primary">ytvI</name>
    <name evidence="7" type="ordered locus">Tph_c11220</name>
</gene>
<keyword evidence="3 6" id="KW-0812">Transmembrane</keyword>
<dbReference type="InterPro" id="IPR014227">
    <property type="entry name" value="YtvI-like"/>
</dbReference>
<dbReference type="PANTHER" id="PTHR21716">
    <property type="entry name" value="TRANSMEMBRANE PROTEIN"/>
    <property type="match status" value="1"/>
</dbReference>
<evidence type="ECO:0000256" key="6">
    <source>
        <dbReference type="SAM" id="Phobius"/>
    </source>
</evidence>
<dbReference type="InterPro" id="IPR002549">
    <property type="entry name" value="AI-2E-like"/>
</dbReference>
<comment type="similarity">
    <text evidence="2">Belongs to the autoinducer-2 exporter (AI-2E) (TC 2.A.86) family.</text>
</comment>
<feature type="transmembrane region" description="Helical" evidence="6">
    <location>
        <begin position="167"/>
        <end position="191"/>
    </location>
</feature>
<feature type="transmembrane region" description="Helical" evidence="6">
    <location>
        <begin position="47"/>
        <end position="67"/>
    </location>
</feature>
<proteinExistence type="inferred from homology"/>
<evidence type="ECO:0000256" key="1">
    <source>
        <dbReference type="ARBA" id="ARBA00004141"/>
    </source>
</evidence>
<dbReference type="Pfam" id="PF01594">
    <property type="entry name" value="AI-2E_transport"/>
    <property type="match status" value="1"/>
</dbReference>